<evidence type="ECO:0000313" key="2">
    <source>
        <dbReference type="Proteomes" id="UP001163321"/>
    </source>
</evidence>
<accession>A0ACC0VVH1</accession>
<comment type="caution">
    <text evidence="1">The sequence shown here is derived from an EMBL/GenBank/DDBJ whole genome shotgun (WGS) entry which is preliminary data.</text>
</comment>
<gene>
    <name evidence="1" type="ORF">PsorP6_010864</name>
</gene>
<evidence type="ECO:0000313" key="1">
    <source>
        <dbReference type="EMBL" id="KAI9910106.1"/>
    </source>
</evidence>
<name>A0ACC0VVH1_9STRA</name>
<protein>
    <submittedName>
        <fullName evidence="1">Uncharacterized protein</fullName>
    </submittedName>
</protein>
<reference evidence="1 2" key="1">
    <citation type="journal article" date="2022" name="bioRxiv">
        <title>The genome of the oomycete Peronosclerospora sorghi, a cosmopolitan pathogen of maize and sorghum, is inflated with dispersed pseudogenes.</title>
        <authorList>
            <person name="Fletcher K."/>
            <person name="Martin F."/>
            <person name="Isakeit T."/>
            <person name="Cavanaugh K."/>
            <person name="Magill C."/>
            <person name="Michelmore R."/>
        </authorList>
    </citation>
    <scope>NUCLEOTIDE SEQUENCE [LARGE SCALE GENOMIC DNA]</scope>
    <source>
        <strain evidence="1">P6</strain>
    </source>
</reference>
<dbReference type="Proteomes" id="UP001163321">
    <property type="component" value="Chromosome 6"/>
</dbReference>
<organism evidence="1 2">
    <name type="scientific">Peronosclerospora sorghi</name>
    <dbReference type="NCBI Taxonomy" id="230839"/>
    <lineage>
        <taxon>Eukaryota</taxon>
        <taxon>Sar</taxon>
        <taxon>Stramenopiles</taxon>
        <taxon>Oomycota</taxon>
        <taxon>Peronosporomycetes</taxon>
        <taxon>Peronosporales</taxon>
        <taxon>Peronosporaceae</taxon>
        <taxon>Peronosclerospora</taxon>
    </lineage>
</organism>
<proteinExistence type="predicted"/>
<dbReference type="EMBL" id="CM047585">
    <property type="protein sequence ID" value="KAI9910106.1"/>
    <property type="molecule type" value="Genomic_DNA"/>
</dbReference>
<keyword evidence="2" id="KW-1185">Reference proteome</keyword>
<sequence>MDSSKRVVDAKAPRKEVPSVEMKRLAKFYAPDRPPRKRLRTLLDFLKHPPGAEASGTGGNIAVAVQSLLSGTSSKESASTNAGTEHAAAVADFWADATNATVVVGVLNDCVAELETLYAPHETAFRKQRRKPLEAEDWSEVFEGLEVLLRNNTTKLRDGWNNNGLTMLFVKLLKRDNHAMIKKYAFRCLALFTDATRNLQQLAAMPSTSTSSGQMSRAGSFRLMPDGVGIDIDEEDENTKGGHVVPNKKTMHLELLRESVDFSPYGGGSILLPDKFLNEGVHVEGWMRPMPTQAEEPVDMLKFLMDLSLEKEEASGKPLSATGRQNTSGSCDRFVFWAELIMRFYMPLLYPKVCLKVKLKEEGDTLGFFHHCPGSFQRVVARWLYKLRSKEEFMEVLWSRREFSEIIMETIRQRFAYRDTELVVDAIKFYSGICTGSQHVPTGMKTQMNEVSRAMISHVSQLFHPSVQLDDSKILLHCIELLELVSQRRLDDYTLTYLRKFVLSTVDNCVILREPGNRPVLTALLSIVLHVWMHSTVVTKAIGAQIWMELTIAVRRWLVNPPDSKVVGVEIINCWKRELRFTSCLLMYVMDKGYSYLKVTPEGALLLPQNDTIGKSEKGSGKSLREAKQGYLQSSANFLIMTVVDVSDATLLLDRVLHLIPPPTVSALTPSMHLNVTEGMLQLVEIWIESAIGARRSQSSELHQISPSTILALFGEWFLPVCELDAVEFQNSRCVAIVALCKLCSVRCINSVTRSHLSVVARVLFKGITSPSGVVVSTVLQKSSVLFSMNLEGLNILVPAYLYAVDDIIIGNIWNRAAKSKVKSSEWNNELNAALDVVFAILELPKRFPDQDFVRWKQKLKGFCSVEELTSMQDIIDEIPESMDGFHLIIGRILVRIAQLPFTDVVNIKKRALWGLYCLVVTNLKSGDAGEHVIDPSNLSEWVVHLVDVCQNVDFSISTTALTILQDLSDYHEEINAFEPSLVARIVMTLAVFAQQQVEEASIEVQAAMERMGAFDSRNETDNSTATSVSSTGMSITNGTHASTTGAARRGSENLRVSRVDGPNSVTSADGTDAFSKLKSKLKHSSPNGPSSASTNSPASVPSSSSTPQREQDIPALRLIVQKTSAIFECLRFWIMHRTDVLQDADVKKLIFSAIEAALVGILPDGEWQREVERARTLERRMSMPLLFLGLQMRASLDNEPGHAWLKCFEETAVAAEGLLMHLLHHINGFPSPAGVDQMISDCSELSELDALRDSGNNDSPPSVFSFVLMDSIVFSVIGSLDSPCARCIVRDMTGLFTWEITPATMNHCKKGAGSSASSIDMCEPVERELTLETDMHRSSALTLHRPTGAVQVEFKHTDDAGGTCKTCGGTKPRQKSAPSDAKSGRASVKLEARQVSWEHEQDILSNNLCPLKSNYVFHEDTNASAGAGNKESGDVKKKDKARSSEIEKMPGGGNKDDRQERLERIAKQNEERNNTGAAVQPAPEPQKVVCHCPPQTESNFKRRTTTTICGLFEMSINEPNVGSLDGERCLLDLVIDSIPMVFRDCGGDTTDKTLLGGRYSMMRYSLMDLSSTSNPLFIDTADAPGFSFLQRLIHDEECYSQLKGVLTKDENAIGKELVDFCDAVKKYERSSAPKDRLGQATVIYWEFLSVEGGKQIVFPPAIVIDIQDHIHKAQAALRAAASADSSDSTFSLPGSLFQHAMAFVEYEGFNKSGLLDKYVAAMDQPPAGSTPTGNGKSSSSPSIPPQLALFDAFSILEVNARISHLALQKRNADEQLVRMTKPGVTAAERLIETSNGGLKESRVSALDVCRLFLSQAGQLPSPDGDSKKISTLKLLEHGPKLERSLRHLDKSPTRETMKIGVIYVGKKQHNQQEILHNEKGSRAYELFLSQLGWEVDMRTHRGFVGGLDTNPKSLSNGKSTLYYASSHSEVMYHVVTMMPTKPSDPQQIDKKRHVGNDYVHIVWSDNANQSYDPSTITSHFNDVQIVIYPLRKAQRGLFLIKIHTKDKVPPFGPLQSGMVIHQADLARLVRQTAMNANRVCRSQVGITEVKVGWRVVDVWRLLHARVDYVVCTTVPDAKKACG</sequence>